<dbReference type="AlphaFoldDB" id="A0A811Q1V8"/>
<evidence type="ECO:0000256" key="4">
    <source>
        <dbReference type="ARBA" id="ARBA00022741"/>
    </source>
</evidence>
<evidence type="ECO:0000256" key="5">
    <source>
        <dbReference type="ARBA" id="ARBA00022821"/>
    </source>
</evidence>
<comment type="caution">
    <text evidence="7">The sequence shown here is derived from an EMBL/GenBank/DDBJ whole genome shotgun (WGS) entry which is preliminary data.</text>
</comment>
<evidence type="ECO:0000259" key="6">
    <source>
        <dbReference type="Pfam" id="PF18052"/>
    </source>
</evidence>
<keyword evidence="4" id="KW-0547">Nucleotide-binding</keyword>
<dbReference type="OrthoDB" id="688162at2759"/>
<evidence type="ECO:0000256" key="3">
    <source>
        <dbReference type="ARBA" id="ARBA00022737"/>
    </source>
</evidence>
<feature type="domain" description="Disease resistance N-terminal" evidence="6">
    <location>
        <begin position="46"/>
        <end position="118"/>
    </location>
</feature>
<accession>A0A811Q1V8</accession>
<dbReference type="Proteomes" id="UP000604825">
    <property type="component" value="Unassembled WGS sequence"/>
</dbReference>
<dbReference type="Pfam" id="PF18052">
    <property type="entry name" value="Rx_N"/>
    <property type="match status" value="1"/>
</dbReference>
<keyword evidence="5" id="KW-0611">Plant defense</keyword>
<organism evidence="7 8">
    <name type="scientific">Miscanthus lutarioriparius</name>
    <dbReference type="NCBI Taxonomy" id="422564"/>
    <lineage>
        <taxon>Eukaryota</taxon>
        <taxon>Viridiplantae</taxon>
        <taxon>Streptophyta</taxon>
        <taxon>Embryophyta</taxon>
        <taxon>Tracheophyta</taxon>
        <taxon>Spermatophyta</taxon>
        <taxon>Magnoliopsida</taxon>
        <taxon>Liliopsida</taxon>
        <taxon>Poales</taxon>
        <taxon>Poaceae</taxon>
        <taxon>PACMAD clade</taxon>
        <taxon>Panicoideae</taxon>
        <taxon>Andropogonodae</taxon>
        <taxon>Andropogoneae</taxon>
        <taxon>Saccharinae</taxon>
        <taxon>Miscanthus</taxon>
    </lineage>
</organism>
<dbReference type="EMBL" id="CAJGYO010000009">
    <property type="protein sequence ID" value="CAD6254395.1"/>
    <property type="molecule type" value="Genomic_DNA"/>
</dbReference>
<evidence type="ECO:0000256" key="1">
    <source>
        <dbReference type="ARBA" id="ARBA00008894"/>
    </source>
</evidence>
<comment type="similarity">
    <text evidence="1">Belongs to the disease resistance NB-LRR family.</text>
</comment>
<name>A0A811Q1V8_9POAL</name>
<dbReference type="CDD" id="cd14798">
    <property type="entry name" value="RX-CC_like"/>
    <property type="match status" value="1"/>
</dbReference>
<evidence type="ECO:0000313" key="7">
    <source>
        <dbReference type="EMBL" id="CAD6254395.1"/>
    </source>
</evidence>
<proteinExistence type="inferred from homology"/>
<protein>
    <recommendedName>
        <fullName evidence="6">Disease resistance N-terminal domain-containing protein</fullName>
    </recommendedName>
</protein>
<sequence length="132" mass="14775">MTLSAQASALKHHGRGCCGSTACRTRCSLGERSSNLWRIPAVQGSEALKALFGEIRKAKAELEMMKAYLRESEKFKDTDEITGIFIDKIRDVSFQIEDVVDEFMYKLEDDKHGGFAAKMKKRIKHMSGLGDA</sequence>
<keyword evidence="8" id="KW-1185">Reference proteome</keyword>
<dbReference type="GO" id="GO:0000166">
    <property type="term" value="F:nucleotide binding"/>
    <property type="evidence" value="ECO:0007669"/>
    <property type="project" value="UniProtKB-KW"/>
</dbReference>
<evidence type="ECO:0000313" key="8">
    <source>
        <dbReference type="Proteomes" id="UP000604825"/>
    </source>
</evidence>
<dbReference type="InterPro" id="IPR038005">
    <property type="entry name" value="RX-like_CC"/>
</dbReference>
<keyword evidence="2" id="KW-0433">Leucine-rich repeat</keyword>
<keyword evidence="3" id="KW-0677">Repeat</keyword>
<reference evidence="7" key="1">
    <citation type="submission" date="2020-10" db="EMBL/GenBank/DDBJ databases">
        <authorList>
            <person name="Han B."/>
            <person name="Lu T."/>
            <person name="Zhao Q."/>
            <person name="Huang X."/>
            <person name="Zhao Y."/>
        </authorList>
    </citation>
    <scope>NUCLEOTIDE SEQUENCE</scope>
</reference>
<evidence type="ECO:0000256" key="2">
    <source>
        <dbReference type="ARBA" id="ARBA00022614"/>
    </source>
</evidence>
<gene>
    <name evidence="7" type="ORF">NCGR_LOCUS37999</name>
</gene>
<dbReference type="Gene3D" id="1.20.5.4130">
    <property type="match status" value="1"/>
</dbReference>
<dbReference type="InterPro" id="IPR041118">
    <property type="entry name" value="Rx_N"/>
</dbReference>
<dbReference type="GO" id="GO:0006952">
    <property type="term" value="P:defense response"/>
    <property type="evidence" value="ECO:0007669"/>
    <property type="project" value="UniProtKB-KW"/>
</dbReference>